<comment type="similarity">
    <text evidence="2">Belongs to the DODA-type extradiol aromatic ring-opening dioxygenase family.</text>
</comment>
<dbReference type="PIRSF" id="PIRSF006157">
    <property type="entry name" value="Doxgns_DODA"/>
    <property type="match status" value="1"/>
</dbReference>
<dbReference type="AlphaFoldDB" id="A0A2P7R7D3"/>
<keyword evidence="8" id="KW-1185">Reference proteome</keyword>
<evidence type="ECO:0000256" key="5">
    <source>
        <dbReference type="ARBA" id="ARBA00023002"/>
    </source>
</evidence>
<keyword evidence="3" id="KW-0479">Metal-binding</keyword>
<accession>A0A2P7R7D3</accession>
<evidence type="ECO:0000256" key="2">
    <source>
        <dbReference type="ARBA" id="ARBA00007581"/>
    </source>
</evidence>
<sequence length="258" mass="28002">MALMPVLFVSHGAPTFALEPGLAGPLLRQTGARLARPAAVLVISPHWITREPEVTSARWPDTIHDFGGFPDVLYRLQYPAPGQPELAGRLAALLQAQGYRVSADPARGLDHGAWVPLRYLYPEADVPVVQLSMPAWLDGDGAWALGKALQPLREQGVLIVASGSLTHNLYEFRMEAVEDAGYARDFVRWARQAVRDHDRAALTNYLTVAPQGRRAHPTPDHYLPLLIAAGAATAGAGVEVLEGGLTYGTLSMESYLFH</sequence>
<protein>
    <submittedName>
        <fullName evidence="7">Dioxygenase</fullName>
    </submittedName>
</protein>
<evidence type="ECO:0000313" key="8">
    <source>
        <dbReference type="Proteomes" id="UP000240243"/>
    </source>
</evidence>
<dbReference type="PANTHER" id="PTHR30096">
    <property type="entry name" value="4,5-DOPA DIOXYGENASE EXTRADIOL-LIKE PROTEIN"/>
    <property type="match status" value="1"/>
</dbReference>
<reference evidence="7 8" key="1">
    <citation type="submission" date="2018-03" db="EMBL/GenBank/DDBJ databases">
        <title>The draft genome of Zobellella sp. 59N8.</title>
        <authorList>
            <person name="Liu L."/>
            <person name="Li L."/>
            <person name="Zhang X."/>
            <person name="Liang L."/>
            <person name="Wang T."/>
        </authorList>
    </citation>
    <scope>NUCLEOTIDE SEQUENCE [LARGE SCALE GENOMIC DNA]</scope>
    <source>
        <strain evidence="7 8">59N8</strain>
    </source>
</reference>
<dbReference type="RefSeq" id="WP_106728746.1">
    <property type="nucleotide sequence ID" value="NZ_PXYG01000002.1"/>
</dbReference>
<comment type="caution">
    <text evidence="7">The sequence shown here is derived from an EMBL/GenBank/DDBJ whole genome shotgun (WGS) entry which is preliminary data.</text>
</comment>
<dbReference type="InterPro" id="IPR014436">
    <property type="entry name" value="Extradiol_dOase_DODA"/>
</dbReference>
<evidence type="ECO:0000256" key="4">
    <source>
        <dbReference type="ARBA" id="ARBA00022833"/>
    </source>
</evidence>
<evidence type="ECO:0000259" key="6">
    <source>
        <dbReference type="Pfam" id="PF02900"/>
    </source>
</evidence>
<dbReference type="PANTHER" id="PTHR30096:SF0">
    <property type="entry name" value="4,5-DOPA DIOXYGENASE EXTRADIOL-LIKE PROTEIN"/>
    <property type="match status" value="1"/>
</dbReference>
<keyword evidence="7" id="KW-0223">Dioxygenase</keyword>
<dbReference type="GO" id="GO:0008270">
    <property type="term" value="F:zinc ion binding"/>
    <property type="evidence" value="ECO:0007669"/>
    <property type="project" value="InterPro"/>
</dbReference>
<dbReference type="OrthoDB" id="9790889at2"/>
<keyword evidence="4" id="KW-0862">Zinc</keyword>
<dbReference type="CDD" id="cd07363">
    <property type="entry name" value="45_DOPA_Dioxygenase"/>
    <property type="match status" value="1"/>
</dbReference>
<dbReference type="Proteomes" id="UP000240243">
    <property type="component" value="Unassembled WGS sequence"/>
</dbReference>
<organism evidence="7 8">
    <name type="scientific">Zobellella endophytica</name>
    <dbReference type="NCBI Taxonomy" id="2116700"/>
    <lineage>
        <taxon>Bacteria</taxon>
        <taxon>Pseudomonadati</taxon>
        <taxon>Pseudomonadota</taxon>
        <taxon>Gammaproteobacteria</taxon>
        <taxon>Aeromonadales</taxon>
        <taxon>Aeromonadaceae</taxon>
        <taxon>Zobellella</taxon>
    </lineage>
</organism>
<dbReference type="Gene3D" id="3.40.830.10">
    <property type="entry name" value="LigB-like"/>
    <property type="match status" value="1"/>
</dbReference>
<gene>
    <name evidence="7" type="ORF">C7H85_05635</name>
</gene>
<name>A0A2P7R7D3_9GAMM</name>
<proteinExistence type="inferred from homology"/>
<evidence type="ECO:0000256" key="1">
    <source>
        <dbReference type="ARBA" id="ARBA00001947"/>
    </source>
</evidence>
<dbReference type="InterPro" id="IPR004183">
    <property type="entry name" value="Xdiol_dOase_suB"/>
</dbReference>
<dbReference type="SUPFAM" id="SSF53213">
    <property type="entry name" value="LigB-like"/>
    <property type="match status" value="1"/>
</dbReference>
<dbReference type="Pfam" id="PF02900">
    <property type="entry name" value="LigB"/>
    <property type="match status" value="1"/>
</dbReference>
<evidence type="ECO:0000256" key="3">
    <source>
        <dbReference type="ARBA" id="ARBA00022723"/>
    </source>
</evidence>
<evidence type="ECO:0000313" key="7">
    <source>
        <dbReference type="EMBL" id="PSJ46128.1"/>
    </source>
</evidence>
<dbReference type="GO" id="GO:0008198">
    <property type="term" value="F:ferrous iron binding"/>
    <property type="evidence" value="ECO:0007669"/>
    <property type="project" value="InterPro"/>
</dbReference>
<comment type="cofactor">
    <cofactor evidence="1">
        <name>Zn(2+)</name>
        <dbReference type="ChEBI" id="CHEBI:29105"/>
    </cofactor>
</comment>
<dbReference type="EMBL" id="PXYG01000002">
    <property type="protein sequence ID" value="PSJ46128.1"/>
    <property type="molecule type" value="Genomic_DNA"/>
</dbReference>
<keyword evidence="5" id="KW-0560">Oxidoreductase</keyword>
<feature type="domain" description="Extradiol ring-cleavage dioxygenase class III enzyme subunit B" evidence="6">
    <location>
        <begin position="35"/>
        <end position="257"/>
    </location>
</feature>
<dbReference type="GO" id="GO:0016702">
    <property type="term" value="F:oxidoreductase activity, acting on single donors with incorporation of molecular oxygen, incorporation of two atoms of oxygen"/>
    <property type="evidence" value="ECO:0007669"/>
    <property type="project" value="UniProtKB-ARBA"/>
</dbReference>